<dbReference type="EMBL" id="OZ021739">
    <property type="protein sequence ID" value="CAK9323275.1"/>
    <property type="molecule type" value="Genomic_DNA"/>
</dbReference>
<proteinExistence type="predicted"/>
<protein>
    <submittedName>
        <fullName evidence="1">Uncharacterized protein</fullName>
    </submittedName>
</protein>
<evidence type="ECO:0000313" key="2">
    <source>
        <dbReference type="Proteomes" id="UP001642487"/>
    </source>
</evidence>
<reference evidence="1 2" key="1">
    <citation type="submission" date="2024-03" db="EMBL/GenBank/DDBJ databases">
        <authorList>
            <person name="Gkanogiannis A."/>
            <person name="Becerra Lopez-Lavalle L."/>
        </authorList>
    </citation>
    <scope>NUCLEOTIDE SEQUENCE [LARGE SCALE GENOMIC DNA]</scope>
</reference>
<keyword evidence="2" id="KW-1185">Reference proteome</keyword>
<sequence>MKEDPSPFKEGRLTKLKGGTILILRKVSRSTNRLFSFFHVLKMNYQHTHQMVIVGRKNGRLFVLFDIRDVSSHVLELFELCVSFMCRFLSESCHQRQLRLFFMSSSTIWILSLTRDWTLHLPLEGAKEV</sequence>
<name>A0ABP0YUJ2_9ROSI</name>
<accession>A0ABP0YUJ2</accession>
<evidence type="ECO:0000313" key="1">
    <source>
        <dbReference type="EMBL" id="CAK9323275.1"/>
    </source>
</evidence>
<organism evidence="1 2">
    <name type="scientific">Citrullus colocynthis</name>
    <name type="common">colocynth</name>
    <dbReference type="NCBI Taxonomy" id="252529"/>
    <lineage>
        <taxon>Eukaryota</taxon>
        <taxon>Viridiplantae</taxon>
        <taxon>Streptophyta</taxon>
        <taxon>Embryophyta</taxon>
        <taxon>Tracheophyta</taxon>
        <taxon>Spermatophyta</taxon>
        <taxon>Magnoliopsida</taxon>
        <taxon>eudicotyledons</taxon>
        <taxon>Gunneridae</taxon>
        <taxon>Pentapetalae</taxon>
        <taxon>rosids</taxon>
        <taxon>fabids</taxon>
        <taxon>Cucurbitales</taxon>
        <taxon>Cucurbitaceae</taxon>
        <taxon>Benincaseae</taxon>
        <taxon>Citrullus</taxon>
    </lineage>
</organism>
<dbReference type="Proteomes" id="UP001642487">
    <property type="component" value="Chromosome 5"/>
</dbReference>
<gene>
    <name evidence="1" type="ORF">CITCOLO1_LOCUS15452</name>
</gene>